<feature type="transmembrane region" description="Helical" evidence="7">
    <location>
        <begin position="380"/>
        <end position="400"/>
    </location>
</feature>
<evidence type="ECO:0000256" key="2">
    <source>
        <dbReference type="ARBA" id="ARBA00022475"/>
    </source>
</evidence>
<name>A0A1Z1EDS3_ESCAL</name>
<organism evidence="8">
    <name type="scientific">Escherichia albertii</name>
    <dbReference type="NCBI Taxonomy" id="208962"/>
    <lineage>
        <taxon>Bacteria</taxon>
        <taxon>Pseudomonadati</taxon>
        <taxon>Pseudomonadota</taxon>
        <taxon>Gammaproteobacteria</taxon>
        <taxon>Enterobacterales</taxon>
        <taxon>Enterobacteriaceae</taxon>
        <taxon>Escherichia</taxon>
    </lineage>
</organism>
<feature type="transmembrane region" description="Helical" evidence="7">
    <location>
        <begin position="160"/>
        <end position="184"/>
    </location>
</feature>
<proteinExistence type="predicted"/>
<feature type="transmembrane region" description="Helical" evidence="7">
    <location>
        <begin position="406"/>
        <end position="430"/>
    </location>
</feature>
<evidence type="ECO:0000256" key="1">
    <source>
        <dbReference type="ARBA" id="ARBA00004651"/>
    </source>
</evidence>
<sequence length="504" mass="57641">MVKMFDSMHVRVAVNFASKITFALISIITIPVIKSKLGVNAYGVLTFFLSIQVVILLLEGGMSATMARGLLNKKYKIYNISKAEYQSVYFIFFILVSLFVFSIFIVFNHNISTLIYNLDDRKVYSFISADHVILLAGAMIALQFYIIYYEALFVAYEKQVSYGIHIIVFNVIKTIISLFLLIVFNLGLDVYFLVHVFCTFILIILLHIKAIKNGLLEITTLRVKKIYTKISFMKEEFHFSKNILCVSILSAIAFQADRLFVTKYMGISAVGMYGIAYTLSTVPTLFTSSLYNVIYPRLIILIREQSSSAISFFELVSKLIYIIIIPTCVIISLNSTQILNIWIGKHEGIISLLLSILIIATLFQGLQVIPFALQMAQERLKFTVFMNAIFVPSLILAYYLVSIHKILLYISIVWSVYNIITFFSLTIYLYAKNKMYTRLLILYFNICLCAVVTVVICSIFKNQESQIFLSLVNISLQFFMSMSLCIILLFWKTIYGALRCVCCR</sequence>
<evidence type="ECO:0000256" key="6">
    <source>
        <dbReference type="ARBA" id="ARBA00049738"/>
    </source>
</evidence>
<keyword evidence="3 7" id="KW-0812">Transmembrane</keyword>
<evidence type="ECO:0000313" key="8">
    <source>
        <dbReference type="EMBL" id="ARO73530.1"/>
    </source>
</evidence>
<dbReference type="Pfam" id="PF01943">
    <property type="entry name" value="Polysacc_synt"/>
    <property type="match status" value="1"/>
</dbReference>
<feature type="transmembrane region" description="Helical" evidence="7">
    <location>
        <begin position="45"/>
        <end position="67"/>
    </location>
</feature>
<feature type="transmembrane region" description="Helical" evidence="7">
    <location>
        <begin position="349"/>
        <end position="373"/>
    </location>
</feature>
<dbReference type="InterPro" id="IPR002797">
    <property type="entry name" value="Polysacc_synth"/>
</dbReference>
<dbReference type="PANTHER" id="PTHR30250:SF11">
    <property type="entry name" value="O-ANTIGEN TRANSPORTER-RELATED"/>
    <property type="match status" value="1"/>
</dbReference>
<feature type="transmembrane region" description="Helical" evidence="7">
    <location>
        <begin position="319"/>
        <end position="343"/>
    </location>
</feature>
<dbReference type="EMBL" id="KY574598">
    <property type="protein sequence ID" value="ARO73530.1"/>
    <property type="molecule type" value="Genomic_DNA"/>
</dbReference>
<keyword evidence="4 7" id="KW-1133">Transmembrane helix</keyword>
<feature type="transmembrane region" description="Helical" evidence="7">
    <location>
        <begin position="239"/>
        <end position="256"/>
    </location>
</feature>
<evidence type="ECO:0000256" key="3">
    <source>
        <dbReference type="ARBA" id="ARBA00022692"/>
    </source>
</evidence>
<feature type="transmembrane region" description="Helical" evidence="7">
    <location>
        <begin position="127"/>
        <end position="148"/>
    </location>
</feature>
<dbReference type="InterPro" id="IPR050833">
    <property type="entry name" value="Poly_Biosynth_Transport"/>
</dbReference>
<reference evidence="8" key="1">
    <citation type="journal article" date="2017" name="Carbohydr. Res.">
        <title>Structures and gene clusters of the O-antigens of Escherichia albertii O3, O4, O6, and O7.</title>
        <authorList>
            <person name="Naumenko O.I."/>
            <person name="Zheng H."/>
            <person name="Senchenkova S.N."/>
            <person name="Wang H."/>
            <person name="Li Q."/>
            <person name="Shashkov A.S."/>
            <person name="Wang J."/>
            <person name="Knirel Y.A."/>
            <person name="Xiong Y."/>
        </authorList>
    </citation>
    <scope>NUCLEOTIDE SEQUENCE</scope>
    <source>
        <strain evidence="8">T20150072</strain>
    </source>
</reference>
<feature type="transmembrane region" description="Helical" evidence="7">
    <location>
        <begin position="467"/>
        <end position="491"/>
    </location>
</feature>
<dbReference type="GO" id="GO:0005886">
    <property type="term" value="C:plasma membrane"/>
    <property type="evidence" value="ECO:0007669"/>
    <property type="project" value="UniProtKB-SubCell"/>
</dbReference>
<dbReference type="PANTHER" id="PTHR30250">
    <property type="entry name" value="PST FAMILY PREDICTED COLANIC ACID TRANSPORTER"/>
    <property type="match status" value="1"/>
</dbReference>
<comment type="subcellular location">
    <subcellularLocation>
        <location evidence="1">Cell membrane</location>
        <topology evidence="1">Multi-pass membrane protein</topology>
    </subcellularLocation>
</comment>
<feature type="transmembrane region" description="Helical" evidence="7">
    <location>
        <begin position="12"/>
        <end position="33"/>
    </location>
</feature>
<feature type="transmembrane region" description="Helical" evidence="7">
    <location>
        <begin position="190"/>
        <end position="208"/>
    </location>
</feature>
<evidence type="ECO:0000256" key="4">
    <source>
        <dbReference type="ARBA" id="ARBA00022989"/>
    </source>
</evidence>
<evidence type="ECO:0000256" key="7">
    <source>
        <dbReference type="SAM" id="Phobius"/>
    </source>
</evidence>
<evidence type="ECO:0000256" key="5">
    <source>
        <dbReference type="ARBA" id="ARBA00023136"/>
    </source>
</evidence>
<dbReference type="AlphaFoldDB" id="A0A1Z1EDS3"/>
<accession>A0A1Z1EDS3</accession>
<feature type="transmembrane region" description="Helical" evidence="7">
    <location>
        <begin position="442"/>
        <end position="461"/>
    </location>
</feature>
<feature type="transmembrane region" description="Helical" evidence="7">
    <location>
        <begin position="88"/>
        <end position="107"/>
    </location>
</feature>
<keyword evidence="2" id="KW-1003">Cell membrane</keyword>
<feature type="transmembrane region" description="Helical" evidence="7">
    <location>
        <begin position="276"/>
        <end position="298"/>
    </location>
</feature>
<keyword evidence="5 7" id="KW-0472">Membrane</keyword>
<protein>
    <recommendedName>
        <fullName evidence="6">Putative O-antigen transporter</fullName>
    </recommendedName>
</protein>